<dbReference type="AlphaFoldDB" id="A0A9X1B8X1"/>
<evidence type="ECO:0000256" key="1">
    <source>
        <dbReference type="SAM" id="MobiDB-lite"/>
    </source>
</evidence>
<name>A0A9X1B8X1_9GAMM</name>
<organism evidence="2 3">
    <name type="scientific">Thiocapsa imhoffii</name>
    <dbReference type="NCBI Taxonomy" id="382777"/>
    <lineage>
        <taxon>Bacteria</taxon>
        <taxon>Pseudomonadati</taxon>
        <taxon>Pseudomonadota</taxon>
        <taxon>Gammaproteobacteria</taxon>
        <taxon>Chromatiales</taxon>
        <taxon>Chromatiaceae</taxon>
        <taxon>Thiocapsa</taxon>
    </lineage>
</organism>
<evidence type="ECO:0000313" key="3">
    <source>
        <dbReference type="Proteomes" id="UP001138802"/>
    </source>
</evidence>
<keyword evidence="3" id="KW-1185">Reference proteome</keyword>
<gene>
    <name evidence="2" type="ORF">CKO25_11990</name>
</gene>
<proteinExistence type="predicted"/>
<sequence length="108" mass="11954">MAIRNIGVTTVLSGDVAFQETAMLRLTIEVTAGFPRDIRPTFAQRVTSVWALINPCETGLENRDARTREQDPERAGAASGAQATVSTIDMSYCFSPRRPEMNLEPRRP</sequence>
<comment type="caution">
    <text evidence="2">The sequence shown here is derived from an EMBL/GenBank/DDBJ whole genome shotgun (WGS) entry which is preliminary data.</text>
</comment>
<protein>
    <submittedName>
        <fullName evidence="2">Uncharacterized protein</fullName>
    </submittedName>
</protein>
<accession>A0A9X1B8X1</accession>
<reference evidence="2 3" key="1">
    <citation type="journal article" date="2020" name="Microorganisms">
        <title>Osmotic Adaptation and Compatible Solute Biosynthesis of Phototrophic Bacteria as Revealed from Genome Analyses.</title>
        <authorList>
            <person name="Imhoff J.F."/>
            <person name="Rahn T."/>
            <person name="Kunzel S."/>
            <person name="Keller A."/>
            <person name="Neulinger S.C."/>
        </authorList>
    </citation>
    <scope>NUCLEOTIDE SEQUENCE [LARGE SCALE GENOMIC DNA]</scope>
    <source>
        <strain evidence="2 3">DSM 21303</strain>
    </source>
</reference>
<feature type="compositionally biased region" description="Basic and acidic residues" evidence="1">
    <location>
        <begin position="61"/>
        <end position="74"/>
    </location>
</feature>
<feature type="region of interest" description="Disordered" evidence="1">
    <location>
        <begin position="61"/>
        <end position="83"/>
    </location>
</feature>
<dbReference type="Proteomes" id="UP001138802">
    <property type="component" value="Unassembled WGS sequence"/>
</dbReference>
<dbReference type="EMBL" id="NRSD01000011">
    <property type="protein sequence ID" value="MBK1645349.1"/>
    <property type="molecule type" value="Genomic_DNA"/>
</dbReference>
<evidence type="ECO:0000313" key="2">
    <source>
        <dbReference type="EMBL" id="MBK1645349.1"/>
    </source>
</evidence>